<accession>A0A1B6EMG0</accession>
<proteinExistence type="predicted"/>
<organism evidence="1">
    <name type="scientific">Cuerna arida</name>
    <dbReference type="NCBI Taxonomy" id="1464854"/>
    <lineage>
        <taxon>Eukaryota</taxon>
        <taxon>Metazoa</taxon>
        <taxon>Ecdysozoa</taxon>
        <taxon>Arthropoda</taxon>
        <taxon>Hexapoda</taxon>
        <taxon>Insecta</taxon>
        <taxon>Pterygota</taxon>
        <taxon>Neoptera</taxon>
        <taxon>Paraneoptera</taxon>
        <taxon>Hemiptera</taxon>
        <taxon>Auchenorrhyncha</taxon>
        <taxon>Membracoidea</taxon>
        <taxon>Cicadellidae</taxon>
        <taxon>Cicadellinae</taxon>
        <taxon>Proconiini</taxon>
        <taxon>Cuerna</taxon>
    </lineage>
</organism>
<reference evidence="1" key="1">
    <citation type="submission" date="2015-11" db="EMBL/GenBank/DDBJ databases">
        <title>De novo transcriptome assembly of four potential Pierce s Disease insect vectors from Arizona vineyards.</title>
        <authorList>
            <person name="Tassone E.E."/>
        </authorList>
    </citation>
    <scope>NUCLEOTIDE SEQUENCE</scope>
</reference>
<dbReference type="AlphaFoldDB" id="A0A1B6EMG0"/>
<evidence type="ECO:0000313" key="1">
    <source>
        <dbReference type="EMBL" id="JAS39095.1"/>
    </source>
</evidence>
<sequence>DLQQTTTSQSILEQTESITTEVISTVSQESDQITTTQLTSETTPAPTTEIIGEVTTTEPATTVVTMTKSTSGLTNCTDDKDCLVGETCRHGACSASCQDATQCTVTPQVCPPGTTGRYPQCQRVPGGSPKRPRPCEWDSECLDTEACYKGVCEDLCGLA</sequence>
<protein>
    <submittedName>
        <fullName evidence="1">Uncharacterized protein</fullName>
    </submittedName>
</protein>
<name>A0A1B6EMG0_9HEMI</name>
<gene>
    <name evidence="1" type="ORF">g.2872</name>
</gene>
<dbReference type="EMBL" id="GECZ01030674">
    <property type="protein sequence ID" value="JAS39095.1"/>
    <property type="molecule type" value="Transcribed_RNA"/>
</dbReference>
<feature type="non-terminal residue" evidence="1">
    <location>
        <position position="1"/>
    </location>
</feature>
<feature type="non-terminal residue" evidence="1">
    <location>
        <position position="159"/>
    </location>
</feature>